<organism evidence="1 2">
    <name type="scientific">Candidatus Hepatoplasma crinochetorum Av</name>
    <dbReference type="NCBI Taxonomy" id="1427984"/>
    <lineage>
        <taxon>Bacteria</taxon>
        <taxon>Bacillati</taxon>
        <taxon>Mycoplasmatota</taxon>
        <taxon>Mollicutes</taxon>
        <taxon>Candidatus Hepatoplasmataceae</taxon>
        <taxon>Candidatus Hepatoplasma</taxon>
    </lineage>
</organism>
<accession>W8GJZ3</accession>
<name>W8GJZ3_9MOLU</name>
<gene>
    <name evidence="1" type="ORF">X271_00447</name>
</gene>
<protein>
    <submittedName>
        <fullName evidence="1">Uncharacterized protein</fullName>
    </submittedName>
</protein>
<dbReference type="EMBL" id="CP006932">
    <property type="protein sequence ID" value="AHK22552.1"/>
    <property type="molecule type" value="Genomic_DNA"/>
</dbReference>
<reference evidence="1 2" key="1">
    <citation type="journal article" date="2014" name="Genome Biol. Evol.">
        <title>Phylogenomics of "Candidatus Hepatoplasma crinochetorum," a Lineage of Mollicutes Associated with Noninsect Arthropods.</title>
        <authorList>
            <person name="Leclercq S."/>
            <person name="Dittmer J."/>
            <person name="Bouchon D."/>
            <person name="Cordaux R."/>
        </authorList>
    </citation>
    <scope>NUCLEOTIDE SEQUENCE [LARGE SCALE GENOMIC DNA]</scope>
    <source>
        <strain evidence="1 2">Av</strain>
    </source>
</reference>
<keyword evidence="2" id="KW-1185">Reference proteome</keyword>
<dbReference type="KEGG" id="hcr:X271_00447"/>
<sequence length="164" mass="20225">MNNLSNYKKDKNFKKWLKKQDYFYKFSFITKLINLTIKKEKFNNHFFEYYIYQISENISIKENFSDLIAKEILDLDINNKALFIINVFNFYNKNFTYKKEFEIFLDAYFDYKNSNQFTIDNEYKLLNFYLNLKDSLLKTRVRNFNAFLILINKSFYDSKLLKFV</sequence>
<dbReference type="HOGENOM" id="CLU_1615976_0_0_14"/>
<dbReference type="AlphaFoldDB" id="W8GJZ3"/>
<dbReference type="STRING" id="1427984.X271_00447"/>
<evidence type="ECO:0000313" key="1">
    <source>
        <dbReference type="EMBL" id="AHK22552.1"/>
    </source>
</evidence>
<evidence type="ECO:0000313" key="2">
    <source>
        <dbReference type="Proteomes" id="UP000019450"/>
    </source>
</evidence>
<dbReference type="Proteomes" id="UP000019450">
    <property type="component" value="Chromosome"/>
</dbReference>
<dbReference type="RefSeq" id="WP_025208842.1">
    <property type="nucleotide sequence ID" value="NZ_CP006932.1"/>
</dbReference>
<proteinExistence type="predicted"/>